<keyword evidence="3" id="KW-0812">Transmembrane</keyword>
<keyword evidence="3" id="KW-1133">Transmembrane helix</keyword>
<proteinExistence type="predicted"/>
<name>A0A8H4JSA7_9HYPO</name>
<protein>
    <submittedName>
        <fullName evidence="4">Uncharacterized protein</fullName>
    </submittedName>
</protein>
<feature type="transmembrane region" description="Helical" evidence="3">
    <location>
        <begin position="128"/>
        <end position="149"/>
    </location>
</feature>
<feature type="transmembrane region" description="Helical" evidence="3">
    <location>
        <begin position="98"/>
        <end position="122"/>
    </location>
</feature>
<dbReference type="AlphaFoldDB" id="A0A8H4JSA7"/>
<dbReference type="OrthoDB" id="5095037at2759"/>
<dbReference type="Proteomes" id="UP000605986">
    <property type="component" value="Unassembled WGS sequence"/>
</dbReference>
<feature type="compositionally biased region" description="Polar residues" evidence="2">
    <location>
        <begin position="676"/>
        <end position="685"/>
    </location>
</feature>
<accession>A0A8H4JSA7</accession>
<evidence type="ECO:0000313" key="4">
    <source>
        <dbReference type="EMBL" id="KAF4437106.1"/>
    </source>
</evidence>
<gene>
    <name evidence="4" type="ORF">F53441_13130</name>
</gene>
<organism evidence="4 5">
    <name type="scientific">Fusarium austroafricanum</name>
    <dbReference type="NCBI Taxonomy" id="2364996"/>
    <lineage>
        <taxon>Eukaryota</taxon>
        <taxon>Fungi</taxon>
        <taxon>Dikarya</taxon>
        <taxon>Ascomycota</taxon>
        <taxon>Pezizomycotina</taxon>
        <taxon>Sordariomycetes</taxon>
        <taxon>Hypocreomycetidae</taxon>
        <taxon>Hypocreales</taxon>
        <taxon>Nectriaceae</taxon>
        <taxon>Fusarium</taxon>
        <taxon>Fusarium concolor species complex</taxon>
    </lineage>
</organism>
<feature type="transmembrane region" description="Helical" evidence="3">
    <location>
        <begin position="518"/>
        <end position="540"/>
    </location>
</feature>
<keyword evidence="1" id="KW-0175">Coiled coil</keyword>
<evidence type="ECO:0000256" key="2">
    <source>
        <dbReference type="SAM" id="MobiDB-lite"/>
    </source>
</evidence>
<keyword evidence="5" id="KW-1185">Reference proteome</keyword>
<evidence type="ECO:0000256" key="1">
    <source>
        <dbReference type="SAM" id="Coils"/>
    </source>
</evidence>
<reference evidence="4" key="1">
    <citation type="submission" date="2020-01" db="EMBL/GenBank/DDBJ databases">
        <title>Identification and distribution of gene clusters putatively required for synthesis of sphingolipid metabolism inhibitors in phylogenetically diverse species of the filamentous fungus Fusarium.</title>
        <authorList>
            <person name="Kim H.-S."/>
            <person name="Busman M."/>
            <person name="Brown D.W."/>
            <person name="Divon H."/>
            <person name="Uhlig S."/>
            <person name="Proctor R.H."/>
        </authorList>
    </citation>
    <scope>NUCLEOTIDE SEQUENCE</scope>
    <source>
        <strain evidence="4">NRRL 53441</strain>
    </source>
</reference>
<evidence type="ECO:0000313" key="5">
    <source>
        <dbReference type="Proteomes" id="UP000605986"/>
    </source>
</evidence>
<evidence type="ECO:0000256" key="3">
    <source>
        <dbReference type="SAM" id="Phobius"/>
    </source>
</evidence>
<keyword evidence="3" id="KW-0472">Membrane</keyword>
<sequence length="728" mass="78707">MIETLRRFTYGKAFSAVLNATNGRAKNVLLGNLTDSHARVWSKLLNDSILNTKGTVNIMTKQLDDVEKQLVTQFQLLRDKLTGLQNTLKVQKESLSKLTAAFWGMVVGAIVVIAIGIIALVAGVPSAIVLSVGSLFLGGLIASIIISVLKISQLAEQIAQTEAYINFWGRMATDANTLKTMDDATAELLGMEILEDTSIIIAAQGVKTEVQNAATIYLDTLNKQGVHISSLVSIAATQENPRTRLLRALNVSSVEQLEDSFHDTIKAANSKISSGDTSSYEMLMEKAFSFELQRKNATTLAHAQTGLRYDIARINDASKIFNSHFVTAQTSVPLYGDIIIDTSDVDNGIRSASPVVVGLLRPTGAMCHKVQDILKRYKEAPSGDKGAIVKLRDTLLQDAINACISAQTSPPVPTTLLQMSTMQLPTFKKAWNAILRAELSGATVNGHAVTWIETVRTISGCLGGIYNILTAVQGQVLEDPTDYYSLLSQTQANLDQIKTNLDEVNGKIDELEKQERDLFLNLIANIVILVLTGAALLAGYDFLSPLSITLSAAEALGLGLAASATAEIQDNIEFVKGTKLTVEDAEAIGRSWGAVKTELIAWMDIVNTQDIAPASGHAAISMVFSRILCTYTNAFNHSDGISPHSNGRAPDVINMDVGNHQSHQSQGHDDLDPSDLDNQTLTVEQTPGLDRRASKDLYLRVMLLGASIAQGYKSSDGNGYHKWLRAQL</sequence>
<dbReference type="EMBL" id="JAADJG010000771">
    <property type="protein sequence ID" value="KAF4437106.1"/>
    <property type="molecule type" value="Genomic_DNA"/>
</dbReference>
<comment type="caution">
    <text evidence="4">The sequence shown here is derived from an EMBL/GenBank/DDBJ whole genome shotgun (WGS) entry which is preliminary data.</text>
</comment>
<feature type="region of interest" description="Disordered" evidence="2">
    <location>
        <begin position="642"/>
        <end position="687"/>
    </location>
</feature>
<feature type="coiled-coil region" evidence="1">
    <location>
        <begin position="487"/>
        <end position="521"/>
    </location>
</feature>